<organism evidence="1 2">
    <name type="scientific">Sphingomonas faeni</name>
    <dbReference type="NCBI Taxonomy" id="185950"/>
    <lineage>
        <taxon>Bacteria</taxon>
        <taxon>Pseudomonadati</taxon>
        <taxon>Pseudomonadota</taxon>
        <taxon>Alphaproteobacteria</taxon>
        <taxon>Sphingomonadales</taxon>
        <taxon>Sphingomonadaceae</taxon>
        <taxon>Sphingomonas</taxon>
    </lineage>
</organism>
<sequence>MALSLFCALTMIAPAHAERQTRARLVACGEGSCLRLSGYRARAAMIVRIGEHDLSVEGDRAWQATVPLNIARAWPIARNYALRVAFVDLDVGTERVETVMLPPGSLGARTQIASLIVSAR</sequence>
<reference evidence="1 2" key="1">
    <citation type="submission" date="2018-04" db="EMBL/GenBank/DDBJ databases">
        <title>Genomic Encyclopedia of Type Strains, Phase III (KMG-III): the genomes of soil and plant-associated and newly described type strains.</title>
        <authorList>
            <person name="Whitman W."/>
        </authorList>
    </citation>
    <scope>NUCLEOTIDE SEQUENCE [LARGE SCALE GENOMIC DNA]</scope>
    <source>
        <strain evidence="1 2">MA-olki</strain>
    </source>
</reference>
<dbReference type="EMBL" id="QAYE01000002">
    <property type="protein sequence ID" value="PTW47932.1"/>
    <property type="molecule type" value="Genomic_DNA"/>
</dbReference>
<evidence type="ECO:0000313" key="2">
    <source>
        <dbReference type="Proteomes" id="UP000244013"/>
    </source>
</evidence>
<evidence type="ECO:0000313" key="1">
    <source>
        <dbReference type="EMBL" id="PTW47932.1"/>
    </source>
</evidence>
<proteinExistence type="predicted"/>
<protein>
    <submittedName>
        <fullName evidence="1">Uncharacterized protein</fullName>
    </submittedName>
</protein>
<accession>A0A2T5U8V2</accession>
<comment type="caution">
    <text evidence="1">The sequence shown here is derived from an EMBL/GenBank/DDBJ whole genome shotgun (WGS) entry which is preliminary data.</text>
</comment>
<gene>
    <name evidence="1" type="ORF">C8J25_10221</name>
</gene>
<name>A0A2T5U8V2_9SPHN</name>
<dbReference type="AlphaFoldDB" id="A0A2T5U8V2"/>
<dbReference type="Proteomes" id="UP000244013">
    <property type="component" value="Unassembled WGS sequence"/>
</dbReference>